<dbReference type="OrthoDB" id="9803036at2"/>
<dbReference type="Proteomes" id="UP000189818">
    <property type="component" value="Unassembled WGS sequence"/>
</dbReference>
<gene>
    <name evidence="2" type="ORF">SAMN06295920_102171</name>
</gene>
<feature type="compositionally biased region" description="Basic and acidic residues" evidence="1">
    <location>
        <begin position="194"/>
        <end position="204"/>
    </location>
</feature>
<reference evidence="3" key="1">
    <citation type="submission" date="2017-02" db="EMBL/GenBank/DDBJ databases">
        <authorList>
            <person name="Varghese N."/>
            <person name="Submissions S."/>
        </authorList>
    </citation>
    <scope>NUCLEOTIDE SEQUENCE [LARGE SCALE GENOMIC DNA]</scope>
    <source>
        <strain evidence="3">UM2</strain>
    </source>
</reference>
<dbReference type="SUPFAM" id="SSF51161">
    <property type="entry name" value="Trimeric LpxA-like enzymes"/>
    <property type="match status" value="1"/>
</dbReference>
<dbReference type="RefSeq" id="WP_079646936.1">
    <property type="nucleotide sequence ID" value="NZ_FUYM01000002.1"/>
</dbReference>
<keyword evidence="3" id="KW-1185">Reference proteome</keyword>
<name>A0A1T5ARC8_9SPHN</name>
<feature type="region of interest" description="Disordered" evidence="1">
    <location>
        <begin position="174"/>
        <end position="204"/>
    </location>
</feature>
<dbReference type="InterPro" id="IPR050484">
    <property type="entry name" value="Transf_Hexapept/Carb_Anhydrase"/>
</dbReference>
<organism evidence="2 3">
    <name type="scientific">Rhizorhabdus histidinilytica</name>
    <dbReference type="NCBI Taxonomy" id="439228"/>
    <lineage>
        <taxon>Bacteria</taxon>
        <taxon>Pseudomonadati</taxon>
        <taxon>Pseudomonadota</taxon>
        <taxon>Alphaproteobacteria</taxon>
        <taxon>Sphingomonadales</taxon>
        <taxon>Sphingomonadaceae</taxon>
        <taxon>Rhizorhabdus</taxon>
    </lineage>
</organism>
<feature type="compositionally biased region" description="Low complexity" evidence="1">
    <location>
        <begin position="179"/>
        <end position="190"/>
    </location>
</feature>
<dbReference type="AlphaFoldDB" id="A0A1T5ARC8"/>
<evidence type="ECO:0000256" key="1">
    <source>
        <dbReference type="SAM" id="MobiDB-lite"/>
    </source>
</evidence>
<accession>A0A1T5ARC8</accession>
<protein>
    <submittedName>
        <fullName evidence="2">Phenylacetic acid degradation protein</fullName>
    </submittedName>
</protein>
<dbReference type="InterPro" id="IPR011004">
    <property type="entry name" value="Trimer_LpxA-like_sf"/>
</dbReference>
<dbReference type="EMBL" id="FUYM01000002">
    <property type="protein sequence ID" value="SKB37591.1"/>
    <property type="molecule type" value="Genomic_DNA"/>
</dbReference>
<sequence>MTCYAFEGLRPVVDPASFVHPAAQLIGDVIIGPGCYVAANATLRGDFGRVVVEGDSSVQEGCVLHTSSVSDCIVGRGSTVGHGAIVHGARLGENVLVGMRSLVLDEAEIGDESLIRAGAIVMSDMRAPPRSYLAGDPAMIRRTLGAGEIGWRADGQGEYQRLARRCLDSFESCEPLDAPEPGRARPAPGAIPVRLRDRHSQGGH</sequence>
<dbReference type="STRING" id="439228.SAMN06295920_102171"/>
<evidence type="ECO:0000313" key="3">
    <source>
        <dbReference type="Proteomes" id="UP000189818"/>
    </source>
</evidence>
<dbReference type="Gene3D" id="2.160.10.10">
    <property type="entry name" value="Hexapeptide repeat proteins"/>
    <property type="match status" value="1"/>
</dbReference>
<proteinExistence type="predicted"/>
<evidence type="ECO:0000313" key="2">
    <source>
        <dbReference type="EMBL" id="SKB37591.1"/>
    </source>
</evidence>
<dbReference type="PANTHER" id="PTHR13061">
    <property type="entry name" value="DYNACTIN SUBUNIT P25"/>
    <property type="match status" value="1"/>
</dbReference>
<dbReference type="PANTHER" id="PTHR13061:SF29">
    <property type="entry name" value="GAMMA CARBONIC ANHYDRASE-LIKE 1, MITOCHONDRIAL-RELATED"/>
    <property type="match status" value="1"/>
</dbReference>